<name>A0ABV2EIM2_9CAUL</name>
<dbReference type="SMART" id="SM00320">
    <property type="entry name" value="WD40"/>
    <property type="match status" value="5"/>
</dbReference>
<keyword evidence="2" id="KW-1185">Reference proteome</keyword>
<gene>
    <name evidence="1" type="ORF">ABID41_001971</name>
</gene>
<organism evidence="1 2">
    <name type="scientific">Phenylobacterium koreense</name>
    <dbReference type="NCBI Taxonomy" id="266125"/>
    <lineage>
        <taxon>Bacteria</taxon>
        <taxon>Pseudomonadati</taxon>
        <taxon>Pseudomonadota</taxon>
        <taxon>Alphaproteobacteria</taxon>
        <taxon>Caulobacterales</taxon>
        <taxon>Caulobacteraceae</taxon>
        <taxon>Phenylobacterium</taxon>
    </lineage>
</organism>
<sequence>MTFQYDAYVTAALFQKAGAAVFALGDGTVRFENGEVIEAHDGAILSACLHPSGEGLVTGGDDGRVVWSRVSGAQEIARLPGRWIDAVAASPESKLIAFAAGKELHVRDSADPAFQRVFLHEKSVAEIAFDPKGRRVAAATYGGAWLWYAKIAEQKPYVLKWAGSHVGLAFSPDGKFLMSSMQENTLHGWRVADDKNLQMGGYPVKVKSMTFVAKGQLLVTSGANGLVAWPFVGATGPMGKQAAEVGFDESAMVVRVAGMPNGQWVCAGLDDGRVWACDLAGQKIVPLKAEKGAAISALAMTADGKRVAWGDEDGAAGVAEVA</sequence>
<dbReference type="InterPro" id="IPR015943">
    <property type="entry name" value="WD40/YVTN_repeat-like_dom_sf"/>
</dbReference>
<dbReference type="InterPro" id="IPR001680">
    <property type="entry name" value="WD40_rpt"/>
</dbReference>
<dbReference type="Pfam" id="PF00400">
    <property type="entry name" value="WD40"/>
    <property type="match status" value="2"/>
</dbReference>
<reference evidence="1 2" key="1">
    <citation type="submission" date="2024-06" db="EMBL/GenBank/DDBJ databases">
        <title>Genomic Encyclopedia of Type Strains, Phase IV (KMG-IV): sequencing the most valuable type-strain genomes for metagenomic binning, comparative biology and taxonomic classification.</title>
        <authorList>
            <person name="Goeker M."/>
        </authorList>
    </citation>
    <scope>NUCLEOTIDE SEQUENCE [LARGE SCALE GENOMIC DNA]</scope>
    <source>
        <strain evidence="1 2">DSM 17809</strain>
    </source>
</reference>
<dbReference type="SUPFAM" id="SSF82171">
    <property type="entry name" value="DPP6 N-terminal domain-like"/>
    <property type="match status" value="1"/>
</dbReference>
<evidence type="ECO:0000313" key="2">
    <source>
        <dbReference type="Proteomes" id="UP001549110"/>
    </source>
</evidence>
<protein>
    <submittedName>
        <fullName evidence="1">WD40 repeat protein</fullName>
    </submittedName>
</protein>
<comment type="caution">
    <text evidence="1">The sequence shown here is derived from an EMBL/GenBank/DDBJ whole genome shotgun (WGS) entry which is preliminary data.</text>
</comment>
<dbReference type="RefSeq" id="WP_354297481.1">
    <property type="nucleotide sequence ID" value="NZ_JBEPLU010000001.1"/>
</dbReference>
<evidence type="ECO:0000313" key="1">
    <source>
        <dbReference type="EMBL" id="MET3526876.1"/>
    </source>
</evidence>
<dbReference type="PANTHER" id="PTHR19879">
    <property type="entry name" value="TRANSCRIPTION INITIATION FACTOR TFIID"/>
    <property type="match status" value="1"/>
</dbReference>
<dbReference type="EMBL" id="JBEPLU010000001">
    <property type="protein sequence ID" value="MET3526876.1"/>
    <property type="molecule type" value="Genomic_DNA"/>
</dbReference>
<dbReference type="Proteomes" id="UP001549110">
    <property type="component" value="Unassembled WGS sequence"/>
</dbReference>
<dbReference type="PANTHER" id="PTHR19879:SF9">
    <property type="entry name" value="TRANSCRIPTION INITIATION FACTOR TFIID SUBUNIT 5"/>
    <property type="match status" value="1"/>
</dbReference>
<proteinExistence type="predicted"/>
<accession>A0ABV2EIM2</accession>
<dbReference type="Gene3D" id="2.130.10.10">
    <property type="entry name" value="YVTN repeat-like/Quinoprotein amine dehydrogenase"/>
    <property type="match status" value="2"/>
</dbReference>